<name>A0AAN6LW44_9PLEO</name>
<dbReference type="Pfam" id="PF11807">
    <property type="entry name" value="UstYa"/>
    <property type="match status" value="1"/>
</dbReference>
<keyword evidence="4" id="KW-1185">Reference proteome</keyword>
<dbReference type="GO" id="GO:0043386">
    <property type="term" value="P:mycotoxin biosynthetic process"/>
    <property type="evidence" value="ECO:0007669"/>
    <property type="project" value="InterPro"/>
</dbReference>
<comment type="similarity">
    <text evidence="2">Belongs to the ustYa family.</text>
</comment>
<sequence length="286" mass="33143">MSLLNILPPWWQQHSQQTYVTIQEAEGEKLPLTESEWTSSQLQKTRSWYRRPQMYMFILICLLITENIFLFTKSLSLRGNEAFPVFPLEASMTLKNMSYEHGVTKESNALWEDMVPGHTGWVQFNHPERLGLAPGFPSNDSSKPHDNVYIVTWAHQHHCLKVIRRAFWELVYKGNESPLYGADAFGHQRPTASKASFQATVPHLMHCFDYLRQTVACQADMTVEPVDPTLDEIDIDGYHVMHQCKSKSHVAKWLVDHAPPRKYKPYFEDQEPFTTNNMLYSPGMKP</sequence>
<evidence type="ECO:0000256" key="2">
    <source>
        <dbReference type="ARBA" id="ARBA00035112"/>
    </source>
</evidence>
<protein>
    <submittedName>
        <fullName evidence="3">Uncharacterized protein</fullName>
    </submittedName>
</protein>
<dbReference type="PANTHER" id="PTHR33365:SF4">
    <property type="entry name" value="CYCLOCHLOROTINE BIOSYNTHESIS PROTEIN O"/>
    <property type="match status" value="1"/>
</dbReference>
<dbReference type="EMBL" id="WVTA01000011">
    <property type="protein sequence ID" value="KAK3203335.1"/>
    <property type="molecule type" value="Genomic_DNA"/>
</dbReference>
<accession>A0AAN6LW44</accession>
<reference evidence="3 4" key="1">
    <citation type="submission" date="2021-02" db="EMBL/GenBank/DDBJ databases">
        <title>Genome assembly of Pseudopithomyces chartarum.</title>
        <authorList>
            <person name="Jauregui R."/>
            <person name="Singh J."/>
            <person name="Voisey C."/>
        </authorList>
    </citation>
    <scope>NUCLEOTIDE SEQUENCE [LARGE SCALE GENOMIC DNA]</scope>
    <source>
        <strain evidence="3 4">AGR01</strain>
    </source>
</reference>
<dbReference type="PANTHER" id="PTHR33365">
    <property type="entry name" value="YALI0B05434P"/>
    <property type="match status" value="1"/>
</dbReference>
<evidence type="ECO:0000313" key="3">
    <source>
        <dbReference type="EMBL" id="KAK3203335.1"/>
    </source>
</evidence>
<comment type="caution">
    <text evidence="3">The sequence shown here is derived from an EMBL/GenBank/DDBJ whole genome shotgun (WGS) entry which is preliminary data.</text>
</comment>
<proteinExistence type="inferred from homology"/>
<dbReference type="InterPro" id="IPR021765">
    <property type="entry name" value="UstYa-like"/>
</dbReference>
<organism evidence="3 4">
    <name type="scientific">Pseudopithomyces chartarum</name>
    <dbReference type="NCBI Taxonomy" id="1892770"/>
    <lineage>
        <taxon>Eukaryota</taxon>
        <taxon>Fungi</taxon>
        <taxon>Dikarya</taxon>
        <taxon>Ascomycota</taxon>
        <taxon>Pezizomycotina</taxon>
        <taxon>Dothideomycetes</taxon>
        <taxon>Pleosporomycetidae</taxon>
        <taxon>Pleosporales</taxon>
        <taxon>Massarineae</taxon>
        <taxon>Didymosphaeriaceae</taxon>
        <taxon>Pseudopithomyces</taxon>
    </lineage>
</organism>
<evidence type="ECO:0000313" key="4">
    <source>
        <dbReference type="Proteomes" id="UP001280581"/>
    </source>
</evidence>
<evidence type="ECO:0000256" key="1">
    <source>
        <dbReference type="ARBA" id="ARBA00004685"/>
    </source>
</evidence>
<dbReference type="Proteomes" id="UP001280581">
    <property type="component" value="Unassembled WGS sequence"/>
</dbReference>
<comment type="pathway">
    <text evidence="1">Mycotoxin biosynthesis.</text>
</comment>
<gene>
    <name evidence="3" type="ORF">GRF29_112g942142</name>
</gene>
<dbReference type="AlphaFoldDB" id="A0AAN6LW44"/>